<protein>
    <submittedName>
        <fullName evidence="1">Uncharacterized protein</fullName>
    </submittedName>
</protein>
<name>A0ACC2P3R7_9HYME</name>
<comment type="caution">
    <text evidence="1">The sequence shown here is derived from an EMBL/GenBank/DDBJ whole genome shotgun (WGS) entry which is preliminary data.</text>
</comment>
<proteinExistence type="predicted"/>
<organism evidence="1 2">
    <name type="scientific">Eretmocerus hayati</name>
    <dbReference type="NCBI Taxonomy" id="131215"/>
    <lineage>
        <taxon>Eukaryota</taxon>
        <taxon>Metazoa</taxon>
        <taxon>Ecdysozoa</taxon>
        <taxon>Arthropoda</taxon>
        <taxon>Hexapoda</taxon>
        <taxon>Insecta</taxon>
        <taxon>Pterygota</taxon>
        <taxon>Neoptera</taxon>
        <taxon>Endopterygota</taxon>
        <taxon>Hymenoptera</taxon>
        <taxon>Apocrita</taxon>
        <taxon>Proctotrupomorpha</taxon>
        <taxon>Chalcidoidea</taxon>
        <taxon>Aphelinidae</taxon>
        <taxon>Aphelininae</taxon>
        <taxon>Eretmocerus</taxon>
    </lineage>
</organism>
<evidence type="ECO:0000313" key="1">
    <source>
        <dbReference type="EMBL" id="KAJ8677082.1"/>
    </source>
</evidence>
<sequence length="105" mass="11887">MKSGSCETGTSFIDTLKSSDGIIAICMRTRMKLLPFYPVHSQPNLYPTVGLQTPGEVVDANFGQNPFIFDIDDMVGELRVRVRLQIVDFPPSNYEQGHWQCILHR</sequence>
<dbReference type="EMBL" id="CM056742">
    <property type="protein sequence ID" value="KAJ8677082.1"/>
    <property type="molecule type" value="Genomic_DNA"/>
</dbReference>
<reference evidence="1" key="1">
    <citation type="submission" date="2023-04" db="EMBL/GenBank/DDBJ databases">
        <title>A chromosome-level genome assembly of the parasitoid wasp Eretmocerus hayati.</title>
        <authorList>
            <person name="Zhong Y."/>
            <person name="Liu S."/>
            <person name="Liu Y."/>
        </authorList>
    </citation>
    <scope>NUCLEOTIDE SEQUENCE</scope>
    <source>
        <strain evidence="1">ZJU_SS_LIU_2023</strain>
    </source>
</reference>
<gene>
    <name evidence="1" type="ORF">QAD02_012869</name>
</gene>
<keyword evidence="2" id="KW-1185">Reference proteome</keyword>
<accession>A0ACC2P3R7</accession>
<dbReference type="Proteomes" id="UP001239111">
    <property type="component" value="Chromosome 2"/>
</dbReference>
<evidence type="ECO:0000313" key="2">
    <source>
        <dbReference type="Proteomes" id="UP001239111"/>
    </source>
</evidence>